<dbReference type="Proteomes" id="UP000243686">
    <property type="component" value="Unassembled WGS sequence"/>
</dbReference>
<organism evidence="3 4">
    <name type="scientific">Opisthorchis viverrini</name>
    <name type="common">Southeast Asian liver fluke</name>
    <dbReference type="NCBI Taxonomy" id="6198"/>
    <lineage>
        <taxon>Eukaryota</taxon>
        <taxon>Metazoa</taxon>
        <taxon>Spiralia</taxon>
        <taxon>Lophotrochozoa</taxon>
        <taxon>Platyhelminthes</taxon>
        <taxon>Trematoda</taxon>
        <taxon>Digenea</taxon>
        <taxon>Opisthorchiida</taxon>
        <taxon>Opisthorchiata</taxon>
        <taxon>Opisthorchiidae</taxon>
        <taxon>Opisthorchis</taxon>
    </lineage>
</organism>
<dbReference type="EMBL" id="KV892145">
    <property type="protein sequence ID" value="OON21412.1"/>
    <property type="molecule type" value="Genomic_DNA"/>
</dbReference>
<dbReference type="AlphaFoldDB" id="A0A1S8X3X2"/>
<dbReference type="PANTHER" id="PTHR18849:SF0">
    <property type="entry name" value="CILIA- AND FLAGELLA-ASSOCIATED PROTEIN 410-RELATED"/>
    <property type="match status" value="1"/>
</dbReference>
<protein>
    <submittedName>
        <fullName evidence="3">Leucine Rich repeat-containing domain protein</fullName>
    </submittedName>
</protein>
<dbReference type="SUPFAM" id="SSF54236">
    <property type="entry name" value="Ubiquitin-like"/>
    <property type="match status" value="1"/>
</dbReference>
<reference evidence="3 4" key="1">
    <citation type="submission" date="2015-03" db="EMBL/GenBank/DDBJ databases">
        <title>Draft genome of the nematode, Opisthorchis viverrini.</title>
        <authorList>
            <person name="Mitreva M."/>
        </authorList>
    </citation>
    <scope>NUCLEOTIDE SEQUENCE [LARGE SCALE GENOMIC DNA]</scope>
    <source>
        <strain evidence="3">Khon Kaen</strain>
    </source>
</reference>
<dbReference type="SUPFAM" id="SSF52058">
    <property type="entry name" value="L domain-like"/>
    <property type="match status" value="1"/>
</dbReference>
<evidence type="ECO:0000313" key="4">
    <source>
        <dbReference type="Proteomes" id="UP000243686"/>
    </source>
</evidence>
<proteinExistence type="predicted"/>
<evidence type="ECO:0000256" key="2">
    <source>
        <dbReference type="ARBA" id="ARBA00022737"/>
    </source>
</evidence>
<dbReference type="PANTHER" id="PTHR18849">
    <property type="entry name" value="LEUCINE RICH REPEAT PROTEIN"/>
    <property type="match status" value="1"/>
</dbReference>
<dbReference type="InterPro" id="IPR032675">
    <property type="entry name" value="LRR_dom_sf"/>
</dbReference>
<gene>
    <name evidence="3" type="ORF">X801_02692</name>
</gene>
<accession>A0A1S8X3X2</accession>
<evidence type="ECO:0000313" key="3">
    <source>
        <dbReference type="EMBL" id="OON21412.1"/>
    </source>
</evidence>
<dbReference type="InterPro" id="IPR029071">
    <property type="entry name" value="Ubiquitin-like_domsf"/>
</dbReference>
<keyword evidence="4" id="KW-1185">Reference proteome</keyword>
<keyword evidence="1" id="KW-0433">Leucine-rich repeat</keyword>
<evidence type="ECO:0000256" key="1">
    <source>
        <dbReference type="ARBA" id="ARBA00022614"/>
    </source>
</evidence>
<keyword evidence="2" id="KW-0677">Repeat</keyword>
<dbReference type="GO" id="GO:0007010">
    <property type="term" value="P:cytoskeleton organization"/>
    <property type="evidence" value="ECO:0007669"/>
    <property type="project" value="TreeGrafter"/>
</dbReference>
<dbReference type="Gene3D" id="3.80.10.10">
    <property type="entry name" value="Ribonuclease Inhibitor"/>
    <property type="match status" value="3"/>
</dbReference>
<name>A0A1S8X3X2_OPIVI</name>
<sequence length="619" mass="70753">MTTFVDALRKKYEKLTECNIFENYVQKSPNRIGANLLFPARTLSMDCQQIAKVGCEDELFRAAGHVAELDLSGNKLSCWNEIFILLRCLKNLESLNLSQNPLGPNAEAELQRIRPDSQSGENEDVMDQSDPIDITAHPVRHSPSGSPILRFMLYETPRRNSRDAVSLDNGQMDENRENYSLPVNNKETSCEIKKTQLDGPVEFDEHFIKKCAPPIRTAIENNVLAPASLFPRLTVLALNSTFIPWAWVLELLNRFPNLTTLHVALNNYGADEDHLDGAGDTFDININIPVFHRLRTLYYSENNISSWWTVCRLGRHFPSLEHLVLLGNPLAHIPAPLPSKESLGARGGRVVERLPEPTRLSPTPPGHKTAHRLFASLHTLGLSETLLERWESIDALGEWMPKLANLRLGNVLPVFQSWLESDCRAHVIARLPNLTTYNRSAIDQDEREAAERDFVRYYSQIEPGLRPSRYWELERQHGRLEPLADIDLSPKRFVRVRVVLDGRETIHELNLGLKVSQVKRQLLRLFDIDPAESRSYKLFYYDQVISPHQGPEELRYPARAMHSYQPETGDLFELMRNPDQHSSTRTKPVCDLKNQNVIFINTFVRFKNTSQQQSVGPLH</sequence>